<name>A0ABT2LNF5_9HYPH</name>
<dbReference type="Proteomes" id="UP001320831">
    <property type="component" value="Unassembled WGS sequence"/>
</dbReference>
<dbReference type="PRINTS" id="PR00778">
    <property type="entry name" value="HTHARSR"/>
</dbReference>
<keyword evidence="6" id="KW-1185">Reference proteome</keyword>
<accession>A0ABT2LNF5</accession>
<keyword evidence="3" id="KW-0804">Transcription</keyword>
<dbReference type="InterPro" id="IPR036388">
    <property type="entry name" value="WH-like_DNA-bd_sf"/>
</dbReference>
<sequence>MANDNAQLTALADTTRRAVFELVAERPRSVAEITRALPVTQSAVSQHLKVLKAAQLVRAEPKGASNIYHVDPDGLASLRAELDRFWSKTLAAYKIAVEQPPEEER</sequence>
<evidence type="ECO:0000313" key="6">
    <source>
        <dbReference type="Proteomes" id="UP001320831"/>
    </source>
</evidence>
<dbReference type="InterPro" id="IPR051081">
    <property type="entry name" value="HTH_MetalResp_TranReg"/>
</dbReference>
<protein>
    <submittedName>
        <fullName evidence="5">Metalloregulator ArsR/SmtB family transcription factor</fullName>
    </submittedName>
</protein>
<evidence type="ECO:0000259" key="4">
    <source>
        <dbReference type="PROSITE" id="PS50987"/>
    </source>
</evidence>
<dbReference type="RefSeq" id="WP_260903689.1">
    <property type="nucleotide sequence ID" value="NZ_JAOCZP010000004.1"/>
</dbReference>
<dbReference type="Pfam" id="PF01022">
    <property type="entry name" value="HTH_5"/>
    <property type="match status" value="1"/>
</dbReference>
<keyword evidence="2" id="KW-0238">DNA-binding</keyword>
<dbReference type="Gene3D" id="1.10.10.10">
    <property type="entry name" value="Winged helix-like DNA-binding domain superfamily/Winged helix DNA-binding domain"/>
    <property type="match status" value="1"/>
</dbReference>
<dbReference type="InterPro" id="IPR011991">
    <property type="entry name" value="ArsR-like_HTH"/>
</dbReference>
<dbReference type="CDD" id="cd00090">
    <property type="entry name" value="HTH_ARSR"/>
    <property type="match status" value="1"/>
</dbReference>
<dbReference type="EMBL" id="JAOCZP010000004">
    <property type="protein sequence ID" value="MCT7376102.1"/>
    <property type="molecule type" value="Genomic_DNA"/>
</dbReference>
<evidence type="ECO:0000256" key="2">
    <source>
        <dbReference type="ARBA" id="ARBA00023125"/>
    </source>
</evidence>
<feature type="domain" description="HTH arsR-type" evidence="4">
    <location>
        <begin position="1"/>
        <end position="90"/>
    </location>
</feature>
<dbReference type="PANTHER" id="PTHR33154">
    <property type="entry name" value="TRANSCRIPTIONAL REGULATOR, ARSR FAMILY"/>
    <property type="match status" value="1"/>
</dbReference>
<evidence type="ECO:0000313" key="5">
    <source>
        <dbReference type="EMBL" id="MCT7376102.1"/>
    </source>
</evidence>
<keyword evidence="1" id="KW-0805">Transcription regulation</keyword>
<comment type="caution">
    <text evidence="5">The sequence shown here is derived from an EMBL/GenBank/DDBJ whole genome shotgun (WGS) entry which is preliminary data.</text>
</comment>
<dbReference type="InterPro" id="IPR036390">
    <property type="entry name" value="WH_DNA-bd_sf"/>
</dbReference>
<dbReference type="NCBIfam" id="NF033788">
    <property type="entry name" value="HTH_metalloreg"/>
    <property type="match status" value="1"/>
</dbReference>
<dbReference type="PANTHER" id="PTHR33154:SF33">
    <property type="entry name" value="TRANSCRIPTIONAL REPRESSOR SDPR"/>
    <property type="match status" value="1"/>
</dbReference>
<evidence type="ECO:0000256" key="3">
    <source>
        <dbReference type="ARBA" id="ARBA00023163"/>
    </source>
</evidence>
<reference evidence="5 6" key="1">
    <citation type="submission" date="2022-09" db="EMBL/GenBank/DDBJ databases">
        <title>Chelativorans salina sp. nov., a novel slightly halophilic bacterium isolated from a saline lake sediment enrichment.</title>
        <authorList>
            <person name="Gao L."/>
            <person name="Fang B.-Z."/>
            <person name="Li W.-J."/>
        </authorList>
    </citation>
    <scope>NUCLEOTIDE SEQUENCE [LARGE SCALE GENOMIC DNA]</scope>
    <source>
        <strain evidence="5 6">EGI FJ00035</strain>
    </source>
</reference>
<dbReference type="InterPro" id="IPR001845">
    <property type="entry name" value="HTH_ArsR_DNA-bd_dom"/>
</dbReference>
<proteinExistence type="predicted"/>
<dbReference type="PROSITE" id="PS50987">
    <property type="entry name" value="HTH_ARSR_2"/>
    <property type="match status" value="1"/>
</dbReference>
<evidence type="ECO:0000256" key="1">
    <source>
        <dbReference type="ARBA" id="ARBA00023015"/>
    </source>
</evidence>
<gene>
    <name evidence="5" type="ORF">N5A92_13775</name>
</gene>
<dbReference type="SUPFAM" id="SSF46785">
    <property type="entry name" value="Winged helix' DNA-binding domain"/>
    <property type="match status" value="1"/>
</dbReference>
<organism evidence="5 6">
    <name type="scientific">Chelativorans salis</name>
    <dbReference type="NCBI Taxonomy" id="2978478"/>
    <lineage>
        <taxon>Bacteria</taxon>
        <taxon>Pseudomonadati</taxon>
        <taxon>Pseudomonadota</taxon>
        <taxon>Alphaproteobacteria</taxon>
        <taxon>Hyphomicrobiales</taxon>
        <taxon>Phyllobacteriaceae</taxon>
        <taxon>Chelativorans</taxon>
    </lineage>
</organism>
<dbReference type="SMART" id="SM00418">
    <property type="entry name" value="HTH_ARSR"/>
    <property type="match status" value="1"/>
</dbReference>